<dbReference type="OrthoDB" id="416217at2759"/>
<sequence length="151" mass="17466">MEKFVEEQHGTTDDIVIEDFLASLKVLQPLLQGQAERQYLSRLETLALLSKTSPRDALMEMVFCYALTNKMTDEDYSSFTDPSNYRAQILLAHFLVLNHMLEECFLSTSSRWFAFSKQISRSWIMNIGSRLPDGLQRYLMWPLGQAMDLSV</sequence>
<evidence type="ECO:0000313" key="1">
    <source>
        <dbReference type="EMBL" id="PNP83821.1"/>
    </source>
</evidence>
<reference evidence="1 2" key="1">
    <citation type="submission" date="2017-06" db="EMBL/GenBank/DDBJ databases">
        <title>Genome of Fusarium nygamai isolate CS10214.</title>
        <authorList>
            <person name="Gardiner D.M."/>
            <person name="Obanor F."/>
            <person name="Kazan K."/>
        </authorList>
    </citation>
    <scope>NUCLEOTIDE SEQUENCE [LARGE SCALE GENOMIC DNA]</scope>
    <source>
        <strain evidence="1 2">CS10214</strain>
    </source>
</reference>
<dbReference type="STRING" id="42673.A0A2K0WNH7"/>
<proteinExistence type="predicted"/>
<dbReference type="AlphaFoldDB" id="A0A2K0WNH7"/>
<dbReference type="EMBL" id="MTQA01000047">
    <property type="protein sequence ID" value="PNP83821.1"/>
    <property type="molecule type" value="Genomic_DNA"/>
</dbReference>
<protein>
    <submittedName>
        <fullName evidence="1">Uncharacterized protein</fullName>
    </submittedName>
</protein>
<name>A0A2K0WNH7_GIBNY</name>
<accession>A0A2K0WNH7</accession>
<organism evidence="1 2">
    <name type="scientific">Gibberella nygamai</name>
    <name type="common">Bean root rot disease fungus</name>
    <name type="synonym">Fusarium nygamai</name>
    <dbReference type="NCBI Taxonomy" id="42673"/>
    <lineage>
        <taxon>Eukaryota</taxon>
        <taxon>Fungi</taxon>
        <taxon>Dikarya</taxon>
        <taxon>Ascomycota</taxon>
        <taxon>Pezizomycotina</taxon>
        <taxon>Sordariomycetes</taxon>
        <taxon>Hypocreomycetidae</taxon>
        <taxon>Hypocreales</taxon>
        <taxon>Nectriaceae</taxon>
        <taxon>Fusarium</taxon>
        <taxon>Fusarium fujikuroi species complex</taxon>
    </lineage>
</organism>
<dbReference type="Proteomes" id="UP000236664">
    <property type="component" value="Unassembled WGS sequence"/>
</dbReference>
<evidence type="ECO:0000313" key="2">
    <source>
        <dbReference type="Proteomes" id="UP000236664"/>
    </source>
</evidence>
<comment type="caution">
    <text evidence="1">The sequence shown here is derived from an EMBL/GenBank/DDBJ whole genome shotgun (WGS) entry which is preliminary data.</text>
</comment>
<gene>
    <name evidence="1" type="ORF">FNYG_02509</name>
</gene>
<keyword evidence="2" id="KW-1185">Reference proteome</keyword>